<name>A0A915K604_ROMCU</name>
<protein>
    <submittedName>
        <fullName evidence="3">Uncharacterized protein</fullName>
    </submittedName>
</protein>
<evidence type="ECO:0000313" key="2">
    <source>
        <dbReference type="Proteomes" id="UP000887565"/>
    </source>
</evidence>
<feature type="transmembrane region" description="Helical" evidence="1">
    <location>
        <begin position="12"/>
        <end position="32"/>
    </location>
</feature>
<sequence length="63" mass="6953">MSDMKIGGLTAIIYNFIIIVIVEFITPSGPLFRTLQQMEGRLDLGFLDSHPACKSTFATQFSA</sequence>
<evidence type="ECO:0000256" key="1">
    <source>
        <dbReference type="SAM" id="Phobius"/>
    </source>
</evidence>
<dbReference type="AlphaFoldDB" id="A0A915K604"/>
<reference evidence="3" key="1">
    <citation type="submission" date="2022-11" db="UniProtKB">
        <authorList>
            <consortium name="WormBaseParasite"/>
        </authorList>
    </citation>
    <scope>IDENTIFICATION</scope>
</reference>
<organism evidence="2 3">
    <name type="scientific">Romanomermis culicivorax</name>
    <name type="common">Nematode worm</name>
    <dbReference type="NCBI Taxonomy" id="13658"/>
    <lineage>
        <taxon>Eukaryota</taxon>
        <taxon>Metazoa</taxon>
        <taxon>Ecdysozoa</taxon>
        <taxon>Nematoda</taxon>
        <taxon>Enoplea</taxon>
        <taxon>Dorylaimia</taxon>
        <taxon>Mermithida</taxon>
        <taxon>Mermithoidea</taxon>
        <taxon>Mermithidae</taxon>
        <taxon>Romanomermis</taxon>
    </lineage>
</organism>
<keyword evidence="2" id="KW-1185">Reference proteome</keyword>
<keyword evidence="1" id="KW-0812">Transmembrane</keyword>
<dbReference type="WBParaSite" id="nRc.2.0.1.t33619-RA">
    <property type="protein sequence ID" value="nRc.2.0.1.t33619-RA"/>
    <property type="gene ID" value="nRc.2.0.1.g33619"/>
</dbReference>
<proteinExistence type="predicted"/>
<keyword evidence="1" id="KW-0472">Membrane</keyword>
<evidence type="ECO:0000313" key="3">
    <source>
        <dbReference type="WBParaSite" id="nRc.2.0.1.t33619-RA"/>
    </source>
</evidence>
<keyword evidence="1" id="KW-1133">Transmembrane helix</keyword>
<accession>A0A915K604</accession>
<dbReference type="Proteomes" id="UP000887565">
    <property type="component" value="Unplaced"/>
</dbReference>